<evidence type="ECO:0000313" key="2">
    <source>
        <dbReference type="EMBL" id="EFN61577.1"/>
    </source>
</evidence>
<feature type="region of interest" description="Disordered" evidence="1">
    <location>
        <begin position="87"/>
        <end position="123"/>
    </location>
</feature>
<dbReference type="Proteomes" id="UP000000311">
    <property type="component" value="Unassembled WGS sequence"/>
</dbReference>
<evidence type="ECO:0000256" key="1">
    <source>
        <dbReference type="SAM" id="MobiDB-lite"/>
    </source>
</evidence>
<organism evidence="3">
    <name type="scientific">Camponotus floridanus</name>
    <name type="common">Florida carpenter ant</name>
    <dbReference type="NCBI Taxonomy" id="104421"/>
    <lineage>
        <taxon>Eukaryota</taxon>
        <taxon>Metazoa</taxon>
        <taxon>Ecdysozoa</taxon>
        <taxon>Arthropoda</taxon>
        <taxon>Hexapoda</taxon>
        <taxon>Insecta</taxon>
        <taxon>Pterygota</taxon>
        <taxon>Neoptera</taxon>
        <taxon>Endopterygota</taxon>
        <taxon>Hymenoptera</taxon>
        <taxon>Apocrita</taxon>
        <taxon>Aculeata</taxon>
        <taxon>Formicoidea</taxon>
        <taxon>Formicidae</taxon>
        <taxon>Formicinae</taxon>
        <taxon>Camponotus</taxon>
    </lineage>
</organism>
<reference evidence="2 3" key="1">
    <citation type="journal article" date="2010" name="Science">
        <title>Genomic comparison of the ants Camponotus floridanus and Harpegnathos saltator.</title>
        <authorList>
            <person name="Bonasio R."/>
            <person name="Zhang G."/>
            <person name="Ye C."/>
            <person name="Mutti N.S."/>
            <person name="Fang X."/>
            <person name="Qin N."/>
            <person name="Donahue G."/>
            <person name="Yang P."/>
            <person name="Li Q."/>
            <person name="Li C."/>
            <person name="Zhang P."/>
            <person name="Huang Z."/>
            <person name="Berger S.L."/>
            <person name="Reinberg D."/>
            <person name="Wang J."/>
            <person name="Liebig J."/>
        </authorList>
    </citation>
    <scope>NUCLEOTIDE SEQUENCE [LARGE SCALE GENOMIC DNA]</scope>
    <source>
        <strain evidence="3">C129</strain>
    </source>
</reference>
<dbReference type="InParanoid" id="E2AYB8"/>
<protein>
    <submittedName>
        <fullName evidence="2">Uncharacterized protein</fullName>
    </submittedName>
</protein>
<sequence>MFGERNNTDRYIYDYWVFGGDKGYTLPRNQHPSSTIVETSVFDEIVAAIPTSNPIAQRISSYFVADELRSSLILSLTGQQSYRNCLKNTENSRDSGADSARDDLSNLGHNEGIAVDETRSHTD</sequence>
<dbReference type="AlphaFoldDB" id="E2AYB8"/>
<name>E2AYB8_CAMFO</name>
<accession>E2AYB8</accession>
<evidence type="ECO:0000313" key="3">
    <source>
        <dbReference type="Proteomes" id="UP000000311"/>
    </source>
</evidence>
<dbReference type="EMBL" id="GL443864">
    <property type="protein sequence ID" value="EFN61577.1"/>
    <property type="molecule type" value="Genomic_DNA"/>
</dbReference>
<feature type="compositionally biased region" description="Basic and acidic residues" evidence="1">
    <location>
        <begin position="90"/>
        <end position="104"/>
    </location>
</feature>
<keyword evidence="3" id="KW-1185">Reference proteome</keyword>
<gene>
    <name evidence="2" type="ORF">EAG_04083</name>
</gene>
<proteinExistence type="predicted"/>